<dbReference type="STRING" id="296587.C1E6U4"/>
<accession>C1E6U4</accession>
<evidence type="ECO:0000256" key="1">
    <source>
        <dbReference type="ARBA" id="ARBA00022679"/>
    </source>
</evidence>
<dbReference type="Proteomes" id="UP000002009">
    <property type="component" value="Chromosome 5"/>
</dbReference>
<dbReference type="PANTHER" id="PTHR43675">
    <property type="entry name" value="ARSENITE METHYLTRANSFERASE"/>
    <property type="match status" value="1"/>
</dbReference>
<dbReference type="CDD" id="cd02440">
    <property type="entry name" value="AdoMet_MTases"/>
    <property type="match status" value="1"/>
</dbReference>
<comment type="catalytic activity">
    <reaction evidence="6">
        <text>arsenic triglutathione + [thioredoxin]-dithiol + S-adenosyl-L-methionine + 2 H2O = methylarsonous acid + [thioredoxin]-disulfide + 3 glutathione + S-adenosyl-L-homocysteine + H(+)</text>
        <dbReference type="Rhea" id="RHEA:69460"/>
        <dbReference type="Rhea" id="RHEA-COMP:10698"/>
        <dbReference type="Rhea" id="RHEA-COMP:10700"/>
        <dbReference type="ChEBI" id="CHEBI:15377"/>
        <dbReference type="ChEBI" id="CHEBI:15378"/>
        <dbReference type="ChEBI" id="CHEBI:17826"/>
        <dbReference type="ChEBI" id="CHEBI:29950"/>
        <dbReference type="ChEBI" id="CHEBI:50058"/>
        <dbReference type="ChEBI" id="CHEBI:57856"/>
        <dbReference type="ChEBI" id="CHEBI:57925"/>
        <dbReference type="ChEBI" id="CHEBI:59789"/>
        <dbReference type="ChEBI" id="CHEBI:183640"/>
        <dbReference type="EC" id="2.1.1.137"/>
    </reaction>
</comment>
<dbReference type="EC" id="2.1.1.137" evidence="4"/>
<keyword evidence="2" id="KW-0949">S-adenosyl-L-methionine</keyword>
<comment type="catalytic activity">
    <reaction evidence="7">
        <text>arsenic triglutathione + 2 [thioredoxin]-dithiol + 2 S-adenosyl-L-methionine + H2O = dimethylarsinous acid + 2 [thioredoxin]-disulfide + 3 glutathione + 2 S-adenosyl-L-homocysteine + 2 H(+)</text>
        <dbReference type="Rhea" id="RHEA:69464"/>
        <dbReference type="Rhea" id="RHEA-COMP:10698"/>
        <dbReference type="Rhea" id="RHEA-COMP:10700"/>
        <dbReference type="ChEBI" id="CHEBI:15377"/>
        <dbReference type="ChEBI" id="CHEBI:15378"/>
        <dbReference type="ChEBI" id="CHEBI:23808"/>
        <dbReference type="ChEBI" id="CHEBI:29950"/>
        <dbReference type="ChEBI" id="CHEBI:50058"/>
        <dbReference type="ChEBI" id="CHEBI:57856"/>
        <dbReference type="ChEBI" id="CHEBI:57925"/>
        <dbReference type="ChEBI" id="CHEBI:59789"/>
        <dbReference type="ChEBI" id="CHEBI:183640"/>
        <dbReference type="EC" id="2.1.1.137"/>
    </reaction>
</comment>
<dbReference type="GO" id="GO:0032259">
    <property type="term" value="P:methylation"/>
    <property type="evidence" value="ECO:0007669"/>
    <property type="project" value="UniProtKB-KW"/>
</dbReference>
<proteinExistence type="inferred from homology"/>
<evidence type="ECO:0000313" key="10">
    <source>
        <dbReference type="EMBL" id="ACO63865.1"/>
    </source>
</evidence>
<gene>
    <name evidence="10" type="ORF">MICPUN_112687</name>
</gene>
<dbReference type="eggNOG" id="ENOG502QQD6">
    <property type="taxonomic scope" value="Eukaryota"/>
</dbReference>
<dbReference type="OrthoDB" id="8300214at2759"/>
<evidence type="ECO:0000256" key="6">
    <source>
        <dbReference type="ARBA" id="ARBA00047941"/>
    </source>
</evidence>
<evidence type="ECO:0000313" key="11">
    <source>
        <dbReference type="Proteomes" id="UP000002009"/>
    </source>
</evidence>
<protein>
    <recommendedName>
        <fullName evidence="5">Arsenite methyltransferase</fullName>
        <ecNumber evidence="4">2.1.1.137</ecNumber>
    </recommendedName>
</protein>
<dbReference type="InterPro" id="IPR025714">
    <property type="entry name" value="Methyltranfer_dom"/>
</dbReference>
<organism evidence="10 11">
    <name type="scientific">Micromonas commoda (strain RCC299 / NOUM17 / CCMP2709)</name>
    <name type="common">Picoplanktonic green alga</name>
    <dbReference type="NCBI Taxonomy" id="296587"/>
    <lineage>
        <taxon>Eukaryota</taxon>
        <taxon>Viridiplantae</taxon>
        <taxon>Chlorophyta</taxon>
        <taxon>Mamiellophyceae</taxon>
        <taxon>Mamiellales</taxon>
        <taxon>Mamiellaceae</taxon>
        <taxon>Micromonas</taxon>
    </lineage>
</organism>
<dbReference type="Pfam" id="PF13847">
    <property type="entry name" value="Methyltransf_31"/>
    <property type="match status" value="1"/>
</dbReference>
<dbReference type="Gene3D" id="3.40.50.150">
    <property type="entry name" value="Vaccinia Virus protein VP39"/>
    <property type="match status" value="1"/>
</dbReference>
<comment type="similarity">
    <text evidence="3">Belongs to the methyltransferase superfamily. Arsenite methyltransferase family.</text>
</comment>
<dbReference type="GeneID" id="8243523"/>
<dbReference type="KEGG" id="mis:MICPUN_112687"/>
<dbReference type="EMBL" id="CP001326">
    <property type="protein sequence ID" value="ACO63865.1"/>
    <property type="molecule type" value="Genomic_DNA"/>
</dbReference>
<sequence length="332" mass="33898">MAVKPSTDAADAGASQRASVAADYAKVANNAAGCCVSSAQNRGAVGYTPADLALVGDADLGVGCGTPVRLARLQTGENVLDLGCGAGIDCLLAADAVGPAGRVVGVDMTPEMLTRARAEALKSELAPPRLEFRLGEIENLPCENDWADAVISNCVVNLSPDKPRVLREALRVLKPGAGAPVAQDLIDMLVDAGFERVSVVEKEESKEFIKDWLPGSGAEDYVVSANVTAYKPAANVAGALADEDLYEDFEPKSSTALKAQLADAFASAAGVDARTAAPVGAALAALVAAVGGVVRALGAHHAEHTDAPGEVNCCADVDCSSEDLPTEVKKSC</sequence>
<dbReference type="SUPFAM" id="SSF53335">
    <property type="entry name" value="S-adenosyl-L-methionine-dependent methyltransferases"/>
    <property type="match status" value="1"/>
</dbReference>
<reference evidence="10 11" key="1">
    <citation type="journal article" date="2009" name="Science">
        <title>Green evolution and dynamic adaptations revealed by genomes of the marine picoeukaryotes Micromonas.</title>
        <authorList>
            <person name="Worden A.Z."/>
            <person name="Lee J.H."/>
            <person name="Mock T."/>
            <person name="Rouze P."/>
            <person name="Simmons M.P."/>
            <person name="Aerts A.L."/>
            <person name="Allen A.E."/>
            <person name="Cuvelier M.L."/>
            <person name="Derelle E."/>
            <person name="Everett M.V."/>
            <person name="Foulon E."/>
            <person name="Grimwood J."/>
            <person name="Gundlach H."/>
            <person name="Henrissat B."/>
            <person name="Napoli C."/>
            <person name="McDonald S.M."/>
            <person name="Parker M.S."/>
            <person name="Rombauts S."/>
            <person name="Salamov A."/>
            <person name="Von Dassow P."/>
            <person name="Badger J.H."/>
            <person name="Coutinho P.M."/>
            <person name="Demir E."/>
            <person name="Dubchak I."/>
            <person name="Gentemann C."/>
            <person name="Eikrem W."/>
            <person name="Gready J.E."/>
            <person name="John U."/>
            <person name="Lanier W."/>
            <person name="Lindquist E.A."/>
            <person name="Lucas S."/>
            <person name="Mayer K.F."/>
            <person name="Moreau H."/>
            <person name="Not F."/>
            <person name="Otillar R."/>
            <person name="Panaud O."/>
            <person name="Pangilinan J."/>
            <person name="Paulsen I."/>
            <person name="Piegu B."/>
            <person name="Poliakov A."/>
            <person name="Robbens S."/>
            <person name="Schmutz J."/>
            <person name="Toulza E."/>
            <person name="Wyss T."/>
            <person name="Zelensky A."/>
            <person name="Zhou K."/>
            <person name="Armbrust E.V."/>
            <person name="Bhattacharya D."/>
            <person name="Goodenough U.W."/>
            <person name="Van de Peer Y."/>
            <person name="Grigoriev I.V."/>
        </authorList>
    </citation>
    <scope>NUCLEOTIDE SEQUENCE [LARGE SCALE GENOMIC DNA]</scope>
    <source>
        <strain evidence="11">RCC299 / NOUM17</strain>
    </source>
</reference>
<dbReference type="GO" id="GO:0030791">
    <property type="term" value="F:arsenite methyltransferase activity"/>
    <property type="evidence" value="ECO:0007669"/>
    <property type="project" value="UniProtKB-EC"/>
</dbReference>
<keyword evidence="1 10" id="KW-0808">Transferase</keyword>
<name>C1E6U4_MICCC</name>
<dbReference type="RefSeq" id="XP_002502607.1">
    <property type="nucleotide sequence ID" value="XM_002502561.1"/>
</dbReference>
<dbReference type="InterPro" id="IPR029063">
    <property type="entry name" value="SAM-dependent_MTases_sf"/>
</dbReference>
<dbReference type="AlphaFoldDB" id="C1E6U4"/>
<comment type="catalytic activity">
    <reaction evidence="8">
        <text>arsenic triglutathione + 3 [thioredoxin]-dithiol + 3 S-adenosyl-L-methionine = trimethylarsine + 3 [thioredoxin]-disulfide + 3 glutathione + 3 S-adenosyl-L-homocysteine + 3 H(+)</text>
        <dbReference type="Rhea" id="RHEA:69432"/>
        <dbReference type="Rhea" id="RHEA-COMP:10698"/>
        <dbReference type="Rhea" id="RHEA-COMP:10700"/>
        <dbReference type="ChEBI" id="CHEBI:15378"/>
        <dbReference type="ChEBI" id="CHEBI:27130"/>
        <dbReference type="ChEBI" id="CHEBI:29950"/>
        <dbReference type="ChEBI" id="CHEBI:50058"/>
        <dbReference type="ChEBI" id="CHEBI:57856"/>
        <dbReference type="ChEBI" id="CHEBI:57925"/>
        <dbReference type="ChEBI" id="CHEBI:59789"/>
        <dbReference type="ChEBI" id="CHEBI:183640"/>
        <dbReference type="EC" id="2.1.1.137"/>
    </reaction>
</comment>
<dbReference type="InParanoid" id="C1E6U4"/>
<dbReference type="InterPro" id="IPR026669">
    <property type="entry name" value="Arsenite_MeTrfase-like"/>
</dbReference>
<evidence type="ECO:0000256" key="4">
    <source>
        <dbReference type="ARBA" id="ARBA00034521"/>
    </source>
</evidence>
<keyword evidence="11" id="KW-1185">Reference proteome</keyword>
<dbReference type="OMA" id="CENDWAD"/>
<evidence type="ECO:0000256" key="2">
    <source>
        <dbReference type="ARBA" id="ARBA00022691"/>
    </source>
</evidence>
<keyword evidence="10" id="KW-0489">Methyltransferase</keyword>
<evidence type="ECO:0000256" key="3">
    <source>
        <dbReference type="ARBA" id="ARBA00034487"/>
    </source>
</evidence>
<feature type="domain" description="Methyltransferase" evidence="9">
    <location>
        <begin position="75"/>
        <end position="177"/>
    </location>
</feature>
<evidence type="ECO:0000259" key="9">
    <source>
        <dbReference type="Pfam" id="PF13847"/>
    </source>
</evidence>
<dbReference type="PANTHER" id="PTHR43675:SF8">
    <property type="entry name" value="ARSENITE METHYLTRANSFERASE"/>
    <property type="match status" value="1"/>
</dbReference>
<evidence type="ECO:0000256" key="8">
    <source>
        <dbReference type="ARBA" id="ARBA00048428"/>
    </source>
</evidence>
<evidence type="ECO:0000256" key="5">
    <source>
        <dbReference type="ARBA" id="ARBA00034545"/>
    </source>
</evidence>
<evidence type="ECO:0000256" key="7">
    <source>
        <dbReference type="ARBA" id="ARBA00047943"/>
    </source>
</evidence>